<dbReference type="RefSeq" id="WP_190923403.1">
    <property type="nucleotide sequence ID" value="NZ_JACXAC010000002.1"/>
</dbReference>
<gene>
    <name evidence="1" type="ORF">IC234_08440</name>
</gene>
<evidence type="ECO:0000313" key="1">
    <source>
        <dbReference type="EMBL" id="MBD2722155.1"/>
    </source>
</evidence>
<dbReference type="Proteomes" id="UP000606003">
    <property type="component" value="Unassembled WGS sequence"/>
</dbReference>
<proteinExistence type="predicted"/>
<reference evidence="1 2" key="1">
    <citation type="submission" date="2020-09" db="EMBL/GenBank/DDBJ databases">
        <authorList>
            <person name="Kim M.K."/>
        </authorList>
    </citation>
    <scope>NUCLEOTIDE SEQUENCE [LARGE SCALE GENOMIC DNA]</scope>
    <source>
        <strain evidence="1 2">BT189</strain>
    </source>
</reference>
<dbReference type="EMBL" id="JACXAC010000002">
    <property type="protein sequence ID" value="MBD2722155.1"/>
    <property type="molecule type" value="Genomic_DNA"/>
</dbReference>
<evidence type="ECO:0000313" key="2">
    <source>
        <dbReference type="Proteomes" id="UP000606003"/>
    </source>
</evidence>
<comment type="caution">
    <text evidence="1">The sequence shown here is derived from an EMBL/GenBank/DDBJ whole genome shotgun (WGS) entry which is preliminary data.</text>
</comment>
<evidence type="ECO:0008006" key="3">
    <source>
        <dbReference type="Google" id="ProtNLM"/>
    </source>
</evidence>
<organism evidence="1 2">
    <name type="scientific">Hymenobacter armeniacus</name>
    <dbReference type="NCBI Taxonomy" id="2771358"/>
    <lineage>
        <taxon>Bacteria</taxon>
        <taxon>Pseudomonadati</taxon>
        <taxon>Bacteroidota</taxon>
        <taxon>Cytophagia</taxon>
        <taxon>Cytophagales</taxon>
        <taxon>Hymenobacteraceae</taxon>
        <taxon>Hymenobacter</taxon>
    </lineage>
</organism>
<sequence>MALSFLRSSLQVDLTAAHQSQEEAAAYARRLHEIETKLLCRAFGGRAVLPSDYELLQRYLNGELSRAEVFREFYDAA</sequence>
<protein>
    <recommendedName>
        <fullName evidence="3">Antitoxin VbhA domain-containing protein</fullName>
    </recommendedName>
</protein>
<name>A0ABR8JU96_9BACT</name>
<keyword evidence="2" id="KW-1185">Reference proteome</keyword>
<accession>A0ABR8JU96</accession>